<dbReference type="GO" id="GO:0008270">
    <property type="term" value="F:zinc ion binding"/>
    <property type="evidence" value="ECO:0007669"/>
    <property type="project" value="UniProtKB-KW"/>
</dbReference>
<name>A0A9P4UXL5_9PLEO</name>
<evidence type="ECO:0000313" key="9">
    <source>
        <dbReference type="Proteomes" id="UP000799444"/>
    </source>
</evidence>
<feature type="domain" description="C2H2-type" evidence="7">
    <location>
        <begin position="87"/>
        <end position="114"/>
    </location>
</feature>
<gene>
    <name evidence="8" type="ORF">EJ04DRAFT_502886</name>
</gene>
<dbReference type="AlphaFoldDB" id="A0A9P4UXL5"/>
<evidence type="ECO:0000256" key="6">
    <source>
        <dbReference type="PROSITE-ProRule" id="PRU00042"/>
    </source>
</evidence>
<keyword evidence="2" id="KW-0677">Repeat</keyword>
<reference evidence="8" key="1">
    <citation type="journal article" date="2020" name="Stud. Mycol.">
        <title>101 Dothideomycetes genomes: a test case for predicting lifestyles and emergence of pathogens.</title>
        <authorList>
            <person name="Haridas S."/>
            <person name="Albert R."/>
            <person name="Binder M."/>
            <person name="Bloem J."/>
            <person name="Labutti K."/>
            <person name="Salamov A."/>
            <person name="Andreopoulos B."/>
            <person name="Baker S."/>
            <person name="Barry K."/>
            <person name="Bills G."/>
            <person name="Bluhm B."/>
            <person name="Cannon C."/>
            <person name="Castanera R."/>
            <person name="Culley D."/>
            <person name="Daum C."/>
            <person name="Ezra D."/>
            <person name="Gonzalez J."/>
            <person name="Henrissat B."/>
            <person name="Kuo A."/>
            <person name="Liang C."/>
            <person name="Lipzen A."/>
            <person name="Lutzoni F."/>
            <person name="Magnuson J."/>
            <person name="Mondo S."/>
            <person name="Nolan M."/>
            <person name="Ohm R."/>
            <person name="Pangilinan J."/>
            <person name="Park H.-J."/>
            <person name="Ramirez L."/>
            <person name="Alfaro M."/>
            <person name="Sun H."/>
            <person name="Tritt A."/>
            <person name="Yoshinaga Y."/>
            <person name="Zwiers L.-H."/>
            <person name="Turgeon B."/>
            <person name="Goodwin S."/>
            <person name="Spatafora J."/>
            <person name="Crous P."/>
            <person name="Grigoriev I."/>
        </authorList>
    </citation>
    <scope>NUCLEOTIDE SEQUENCE</scope>
    <source>
        <strain evidence="8">CBS 125425</strain>
    </source>
</reference>
<dbReference type="SUPFAM" id="SSF57667">
    <property type="entry name" value="beta-beta-alpha zinc fingers"/>
    <property type="match status" value="1"/>
</dbReference>
<dbReference type="GO" id="GO:0000981">
    <property type="term" value="F:DNA-binding transcription factor activity, RNA polymerase II-specific"/>
    <property type="evidence" value="ECO:0007669"/>
    <property type="project" value="TreeGrafter"/>
</dbReference>
<evidence type="ECO:0000256" key="3">
    <source>
        <dbReference type="ARBA" id="ARBA00022771"/>
    </source>
</evidence>
<evidence type="ECO:0000256" key="4">
    <source>
        <dbReference type="ARBA" id="ARBA00022833"/>
    </source>
</evidence>
<sequence>MVGIALNYCHLCKQDFVSKHALHQHVCTSPRHWPCNKCPFRGQSRAELMHHYRETSCLIVCEGCDGGAGAGWEPDSPEYWEHIARDHVCAECGRHFQNESNLQHHLLTHREANIKCLACDRKFTTYGGMIIHLEWGTCVSGINALDLNKSAAICFQWRKWIDKIYRQDLLQHTPFEPGVYPFKCPTCEAPLPKLSSLFMHVASPACSQGENGKMMKKLKRWLWKRHHFGQHDKRRRNTIADHSLVAALGGLSLQHKDAGLTDAFGGLSFQ</sequence>
<keyword evidence="1" id="KW-0479">Metal-binding</keyword>
<proteinExistence type="predicted"/>
<evidence type="ECO:0000256" key="5">
    <source>
        <dbReference type="ARBA" id="ARBA00023242"/>
    </source>
</evidence>
<dbReference type="PROSITE" id="PS00028">
    <property type="entry name" value="ZINC_FINGER_C2H2_1"/>
    <property type="match status" value="1"/>
</dbReference>
<organism evidence="8 9">
    <name type="scientific">Polyplosphaeria fusca</name>
    <dbReference type="NCBI Taxonomy" id="682080"/>
    <lineage>
        <taxon>Eukaryota</taxon>
        <taxon>Fungi</taxon>
        <taxon>Dikarya</taxon>
        <taxon>Ascomycota</taxon>
        <taxon>Pezizomycotina</taxon>
        <taxon>Dothideomycetes</taxon>
        <taxon>Pleosporomycetidae</taxon>
        <taxon>Pleosporales</taxon>
        <taxon>Tetraplosphaeriaceae</taxon>
        <taxon>Polyplosphaeria</taxon>
    </lineage>
</organism>
<keyword evidence="3 6" id="KW-0863">Zinc-finger</keyword>
<evidence type="ECO:0000256" key="1">
    <source>
        <dbReference type="ARBA" id="ARBA00022723"/>
    </source>
</evidence>
<dbReference type="PANTHER" id="PTHR24388:SF53">
    <property type="entry name" value="CHORION TRANSCRIPTION FACTOR CF2-RELATED"/>
    <property type="match status" value="1"/>
</dbReference>
<dbReference type="InterPro" id="IPR013087">
    <property type="entry name" value="Znf_C2H2_type"/>
</dbReference>
<keyword evidence="9" id="KW-1185">Reference proteome</keyword>
<dbReference type="PROSITE" id="PS50157">
    <property type="entry name" value="ZINC_FINGER_C2H2_2"/>
    <property type="match status" value="1"/>
</dbReference>
<evidence type="ECO:0000259" key="7">
    <source>
        <dbReference type="PROSITE" id="PS50157"/>
    </source>
</evidence>
<dbReference type="PANTHER" id="PTHR24388">
    <property type="entry name" value="ZINC FINGER PROTEIN"/>
    <property type="match status" value="1"/>
</dbReference>
<comment type="caution">
    <text evidence="8">The sequence shown here is derived from an EMBL/GenBank/DDBJ whole genome shotgun (WGS) entry which is preliminary data.</text>
</comment>
<dbReference type="Proteomes" id="UP000799444">
    <property type="component" value="Unassembled WGS sequence"/>
</dbReference>
<dbReference type="InterPro" id="IPR050527">
    <property type="entry name" value="Snail/Krueppel_Znf"/>
</dbReference>
<dbReference type="Pfam" id="PF00096">
    <property type="entry name" value="zf-C2H2"/>
    <property type="match status" value="1"/>
</dbReference>
<dbReference type="EMBL" id="ML996255">
    <property type="protein sequence ID" value="KAF2729121.1"/>
    <property type="molecule type" value="Genomic_DNA"/>
</dbReference>
<keyword evidence="5" id="KW-0539">Nucleus</keyword>
<accession>A0A9P4UXL5</accession>
<protein>
    <recommendedName>
        <fullName evidence="7">C2H2-type domain-containing protein</fullName>
    </recommendedName>
</protein>
<dbReference type="GO" id="GO:0000978">
    <property type="term" value="F:RNA polymerase II cis-regulatory region sequence-specific DNA binding"/>
    <property type="evidence" value="ECO:0007669"/>
    <property type="project" value="TreeGrafter"/>
</dbReference>
<dbReference type="Gene3D" id="3.30.160.60">
    <property type="entry name" value="Classic Zinc Finger"/>
    <property type="match status" value="1"/>
</dbReference>
<evidence type="ECO:0000256" key="2">
    <source>
        <dbReference type="ARBA" id="ARBA00022737"/>
    </source>
</evidence>
<dbReference type="InterPro" id="IPR036236">
    <property type="entry name" value="Znf_C2H2_sf"/>
</dbReference>
<dbReference type="SMART" id="SM00355">
    <property type="entry name" value="ZnF_C2H2"/>
    <property type="match status" value="5"/>
</dbReference>
<evidence type="ECO:0000313" key="8">
    <source>
        <dbReference type="EMBL" id="KAF2729121.1"/>
    </source>
</evidence>
<dbReference type="OrthoDB" id="6105938at2759"/>
<keyword evidence="4" id="KW-0862">Zinc</keyword>